<dbReference type="Gene3D" id="1.20.1050.10">
    <property type="match status" value="1"/>
</dbReference>
<dbReference type="Pfam" id="PF13417">
    <property type="entry name" value="GST_N_3"/>
    <property type="match status" value="1"/>
</dbReference>
<evidence type="ECO:0000313" key="4">
    <source>
        <dbReference type="EMBL" id="KAF2649410.1"/>
    </source>
</evidence>
<evidence type="ECO:0000259" key="2">
    <source>
        <dbReference type="PROSITE" id="PS50404"/>
    </source>
</evidence>
<dbReference type="Pfam" id="PF00043">
    <property type="entry name" value="GST_C"/>
    <property type="match status" value="1"/>
</dbReference>
<accession>A0A6A6SP52</accession>
<dbReference type="PANTHER" id="PTHR44051:SF9">
    <property type="entry name" value="GLUTATHIONE S-TRANSFERASE 1"/>
    <property type="match status" value="1"/>
</dbReference>
<dbReference type="CDD" id="cd03046">
    <property type="entry name" value="GST_N_GTT1_like"/>
    <property type="match status" value="1"/>
</dbReference>
<evidence type="ECO:0000313" key="5">
    <source>
        <dbReference type="Proteomes" id="UP000799324"/>
    </source>
</evidence>
<feature type="domain" description="GST N-terminal" evidence="2">
    <location>
        <begin position="1"/>
        <end position="81"/>
    </location>
</feature>
<protein>
    <submittedName>
        <fullName evidence="4">Glutathione S-transferas-like protein</fullName>
    </submittedName>
</protein>
<gene>
    <name evidence="4" type="ORF">K491DRAFT_698100</name>
</gene>
<sequence>MLTVHHLGISQSERIVWLCEELGIAYKLQVHTRAPLLAPDSLKSLPGNSLGKAPFIVDDDVTLSESGAICDYIIAKYGNGKLAPELGDKNYVDFLYWYHYANATLQPLMMNVMFIEMAELPPGAPSTEMAEKRLQAALRHIDEGLAKNKWLAGDELTTADILSVYSLTTQRYYGPLVSLKPYGNIVRYLSDVGRRPAYKRAMELGDPEMEPLLRADAPSMTIFATGGIESDVWRKSDLETDEKGASD</sequence>
<dbReference type="SUPFAM" id="SSF52833">
    <property type="entry name" value="Thioredoxin-like"/>
    <property type="match status" value="1"/>
</dbReference>
<dbReference type="PROSITE" id="PS50405">
    <property type="entry name" value="GST_CTER"/>
    <property type="match status" value="1"/>
</dbReference>
<dbReference type="SFLD" id="SFLDG00358">
    <property type="entry name" value="Main_(cytGST)"/>
    <property type="match status" value="1"/>
</dbReference>
<dbReference type="EMBL" id="MU004493">
    <property type="protein sequence ID" value="KAF2649410.1"/>
    <property type="molecule type" value="Genomic_DNA"/>
</dbReference>
<evidence type="ECO:0000259" key="3">
    <source>
        <dbReference type="PROSITE" id="PS50405"/>
    </source>
</evidence>
<dbReference type="PROSITE" id="PS50404">
    <property type="entry name" value="GST_NTER"/>
    <property type="match status" value="1"/>
</dbReference>
<feature type="domain" description="GST C-terminal" evidence="3">
    <location>
        <begin position="87"/>
        <end position="219"/>
    </location>
</feature>
<dbReference type="SFLD" id="SFLDG01150">
    <property type="entry name" value="Main.1:_Beta-like"/>
    <property type="match status" value="1"/>
</dbReference>
<dbReference type="InterPro" id="IPR010987">
    <property type="entry name" value="Glutathione-S-Trfase_C-like"/>
</dbReference>
<dbReference type="OrthoDB" id="2309723at2759"/>
<dbReference type="Gene3D" id="3.40.30.10">
    <property type="entry name" value="Glutaredoxin"/>
    <property type="match status" value="1"/>
</dbReference>
<name>A0A6A6SP52_9PLEO</name>
<dbReference type="SUPFAM" id="SSF47616">
    <property type="entry name" value="GST C-terminal domain-like"/>
    <property type="match status" value="1"/>
</dbReference>
<dbReference type="InterPro" id="IPR036249">
    <property type="entry name" value="Thioredoxin-like_sf"/>
</dbReference>
<dbReference type="InterPro" id="IPR036282">
    <property type="entry name" value="Glutathione-S-Trfase_C_sf"/>
</dbReference>
<evidence type="ECO:0000256" key="1">
    <source>
        <dbReference type="ARBA" id="ARBA00007409"/>
    </source>
</evidence>
<dbReference type="SFLD" id="SFLDS00019">
    <property type="entry name" value="Glutathione_Transferase_(cytos"/>
    <property type="match status" value="1"/>
</dbReference>
<organism evidence="4 5">
    <name type="scientific">Lophiostoma macrostomum CBS 122681</name>
    <dbReference type="NCBI Taxonomy" id="1314788"/>
    <lineage>
        <taxon>Eukaryota</taxon>
        <taxon>Fungi</taxon>
        <taxon>Dikarya</taxon>
        <taxon>Ascomycota</taxon>
        <taxon>Pezizomycotina</taxon>
        <taxon>Dothideomycetes</taxon>
        <taxon>Pleosporomycetidae</taxon>
        <taxon>Pleosporales</taxon>
        <taxon>Lophiostomataceae</taxon>
        <taxon>Lophiostoma</taxon>
    </lineage>
</organism>
<keyword evidence="5" id="KW-1185">Reference proteome</keyword>
<dbReference type="InterPro" id="IPR040079">
    <property type="entry name" value="Glutathione_S-Trfase"/>
</dbReference>
<dbReference type="AlphaFoldDB" id="A0A6A6SP52"/>
<proteinExistence type="inferred from homology"/>
<dbReference type="PANTHER" id="PTHR44051">
    <property type="entry name" value="GLUTATHIONE S-TRANSFERASE-RELATED"/>
    <property type="match status" value="1"/>
</dbReference>
<dbReference type="InterPro" id="IPR004046">
    <property type="entry name" value="GST_C"/>
</dbReference>
<reference evidence="4" key="1">
    <citation type="journal article" date="2020" name="Stud. Mycol.">
        <title>101 Dothideomycetes genomes: a test case for predicting lifestyles and emergence of pathogens.</title>
        <authorList>
            <person name="Haridas S."/>
            <person name="Albert R."/>
            <person name="Binder M."/>
            <person name="Bloem J."/>
            <person name="Labutti K."/>
            <person name="Salamov A."/>
            <person name="Andreopoulos B."/>
            <person name="Baker S."/>
            <person name="Barry K."/>
            <person name="Bills G."/>
            <person name="Bluhm B."/>
            <person name="Cannon C."/>
            <person name="Castanera R."/>
            <person name="Culley D."/>
            <person name="Daum C."/>
            <person name="Ezra D."/>
            <person name="Gonzalez J."/>
            <person name="Henrissat B."/>
            <person name="Kuo A."/>
            <person name="Liang C."/>
            <person name="Lipzen A."/>
            <person name="Lutzoni F."/>
            <person name="Magnuson J."/>
            <person name="Mondo S."/>
            <person name="Nolan M."/>
            <person name="Ohm R."/>
            <person name="Pangilinan J."/>
            <person name="Park H.-J."/>
            <person name="Ramirez L."/>
            <person name="Alfaro M."/>
            <person name="Sun H."/>
            <person name="Tritt A."/>
            <person name="Yoshinaga Y."/>
            <person name="Zwiers L.-H."/>
            <person name="Turgeon B."/>
            <person name="Goodwin S."/>
            <person name="Spatafora J."/>
            <person name="Crous P."/>
            <person name="Grigoriev I."/>
        </authorList>
    </citation>
    <scope>NUCLEOTIDE SEQUENCE</scope>
    <source>
        <strain evidence="4">CBS 122681</strain>
    </source>
</reference>
<dbReference type="InterPro" id="IPR004045">
    <property type="entry name" value="Glutathione_S-Trfase_N"/>
</dbReference>
<comment type="similarity">
    <text evidence="1">Belongs to the GST superfamily.</text>
</comment>
<dbReference type="Proteomes" id="UP000799324">
    <property type="component" value="Unassembled WGS sequence"/>
</dbReference>